<keyword evidence="4" id="KW-1185">Reference proteome</keyword>
<evidence type="ECO:0000313" key="4">
    <source>
        <dbReference type="Proteomes" id="UP000019365"/>
    </source>
</evidence>
<dbReference type="InterPro" id="IPR016134">
    <property type="entry name" value="Dockerin_dom"/>
</dbReference>
<keyword evidence="1" id="KW-0472">Membrane</keyword>
<dbReference type="PATRIC" id="fig|1341157.4.peg.1446"/>
<evidence type="ECO:0000259" key="2">
    <source>
        <dbReference type="PROSITE" id="PS51766"/>
    </source>
</evidence>
<comment type="caution">
    <text evidence="3">The sequence shown here is derived from an EMBL/GenBank/DDBJ whole genome shotgun (WGS) entry which is preliminary data.</text>
</comment>
<dbReference type="AlphaFoldDB" id="W7UZD1"/>
<dbReference type="OrthoDB" id="1817871at2"/>
<reference evidence="3 4" key="1">
    <citation type="journal article" date="2014" name="PLoS ONE">
        <title>Rumen cellulosomics: divergent fiber-degrading strategies revealed by comparative genome-wide analysis of six ruminococcal strains.</title>
        <authorList>
            <person name="Dassa B."/>
            <person name="Borovok I."/>
            <person name="Ruimy-Israeli V."/>
            <person name="Lamed R."/>
            <person name="Flint H.J."/>
            <person name="Duncan S.H."/>
            <person name="Henrissat B."/>
            <person name="Coutinho P."/>
            <person name="Morrison M."/>
            <person name="Mosoni P."/>
            <person name="Yeoman C.J."/>
            <person name="White B.A."/>
            <person name="Bayer E.A."/>
        </authorList>
    </citation>
    <scope>NUCLEOTIDE SEQUENCE [LARGE SCALE GENOMIC DNA]</scope>
    <source>
        <strain evidence="3 4">007c</strain>
    </source>
</reference>
<dbReference type="Pfam" id="PF00404">
    <property type="entry name" value="Dockerin_1"/>
    <property type="match status" value="1"/>
</dbReference>
<dbReference type="GO" id="GO:0000272">
    <property type="term" value="P:polysaccharide catabolic process"/>
    <property type="evidence" value="ECO:0007669"/>
    <property type="project" value="InterPro"/>
</dbReference>
<dbReference type="Proteomes" id="UP000019365">
    <property type="component" value="Unassembled WGS sequence"/>
</dbReference>
<feature type="domain" description="Dockerin" evidence="2">
    <location>
        <begin position="31"/>
        <end position="104"/>
    </location>
</feature>
<evidence type="ECO:0000313" key="3">
    <source>
        <dbReference type="EMBL" id="EWM53807.1"/>
    </source>
</evidence>
<dbReference type="InterPro" id="IPR002105">
    <property type="entry name" value="Dockerin_1_rpt"/>
</dbReference>
<feature type="transmembrane region" description="Helical" evidence="1">
    <location>
        <begin position="6"/>
        <end position="23"/>
    </location>
</feature>
<name>W7UZD1_RUMFL</name>
<keyword evidence="1" id="KW-0812">Transmembrane</keyword>
<evidence type="ECO:0000256" key="1">
    <source>
        <dbReference type="SAM" id="Phobius"/>
    </source>
</evidence>
<dbReference type="GO" id="GO:0004553">
    <property type="term" value="F:hydrolase activity, hydrolyzing O-glycosyl compounds"/>
    <property type="evidence" value="ECO:0007669"/>
    <property type="project" value="InterPro"/>
</dbReference>
<dbReference type="InterPro" id="IPR036439">
    <property type="entry name" value="Dockerin_dom_sf"/>
</dbReference>
<proteinExistence type="predicted"/>
<dbReference type="RefSeq" id="WP_037298681.1">
    <property type="nucleotide sequence ID" value="NZ_ATAX01000023.1"/>
</dbReference>
<keyword evidence="1" id="KW-1133">Transmembrane helix</keyword>
<gene>
    <name evidence="3" type="ORF">RF007C_08820</name>
</gene>
<dbReference type="SUPFAM" id="SSF63446">
    <property type="entry name" value="Type I dockerin domain"/>
    <property type="match status" value="1"/>
</dbReference>
<dbReference type="PROSITE" id="PS51766">
    <property type="entry name" value="DOCKERIN"/>
    <property type="match status" value="1"/>
</dbReference>
<protein>
    <recommendedName>
        <fullName evidence="2">Dockerin domain-containing protein</fullName>
    </recommendedName>
</protein>
<dbReference type="Gene3D" id="1.10.1330.10">
    <property type="entry name" value="Dockerin domain"/>
    <property type="match status" value="2"/>
</dbReference>
<organism evidence="3 4">
    <name type="scientific">Ruminococcus flavefaciens 007c</name>
    <dbReference type="NCBI Taxonomy" id="1341157"/>
    <lineage>
        <taxon>Bacteria</taxon>
        <taxon>Bacillati</taxon>
        <taxon>Bacillota</taxon>
        <taxon>Clostridia</taxon>
        <taxon>Eubacteriales</taxon>
        <taxon>Oscillospiraceae</taxon>
        <taxon>Ruminococcus</taxon>
    </lineage>
</organism>
<sequence length="114" mass="11996">MSLRSFLAFTAAGVIAVGLFVLVRNTSKDSKMHIPGDVNGDGQINSVDASAVLAEYSAISGNKPASFTKEQNDSADINKDGKTDAVDASQILAYYSHLSTGGNLSIDDFLHKSD</sequence>
<dbReference type="EMBL" id="ATAX01000023">
    <property type="protein sequence ID" value="EWM53807.1"/>
    <property type="molecule type" value="Genomic_DNA"/>
</dbReference>
<accession>W7UZD1</accession>